<dbReference type="InterPro" id="IPR043129">
    <property type="entry name" value="ATPase_NBD"/>
</dbReference>
<reference evidence="4" key="1">
    <citation type="submission" date="2015-04" db="UniProtKB">
        <authorList>
            <consortium name="EnsemblPlants"/>
        </authorList>
    </citation>
    <scope>IDENTIFICATION</scope>
</reference>
<dbReference type="GO" id="GO:0006096">
    <property type="term" value="P:glycolytic process"/>
    <property type="evidence" value="ECO:0007669"/>
    <property type="project" value="UniProtKB-KW"/>
</dbReference>
<dbReference type="PANTHER" id="PTHR19443">
    <property type="entry name" value="HEXOKINASE"/>
    <property type="match status" value="1"/>
</dbReference>
<name>A0A0D9ZWC6_9ORYZ</name>
<keyword evidence="1" id="KW-0808">Transferase</keyword>
<dbReference type="eggNOG" id="KOG1369">
    <property type="taxonomic scope" value="Eukaryota"/>
</dbReference>
<evidence type="ECO:0000313" key="5">
    <source>
        <dbReference type="Proteomes" id="UP000026961"/>
    </source>
</evidence>
<keyword evidence="1" id="KW-0324">Glycolysis</keyword>
<dbReference type="HOGENOM" id="CLU_1417168_0_0_1"/>
<feature type="region of interest" description="Disordered" evidence="2">
    <location>
        <begin position="137"/>
        <end position="156"/>
    </location>
</feature>
<dbReference type="GO" id="GO:0005524">
    <property type="term" value="F:ATP binding"/>
    <property type="evidence" value="ECO:0007669"/>
    <property type="project" value="UniProtKB-UniRule"/>
</dbReference>
<dbReference type="SUPFAM" id="SSF53067">
    <property type="entry name" value="Actin-like ATPase domain"/>
    <property type="match status" value="1"/>
</dbReference>
<protein>
    <recommendedName>
        <fullName evidence="1">Phosphotransferase</fullName>
        <ecNumber evidence="1">2.7.1.-</ecNumber>
    </recommendedName>
</protein>
<comment type="similarity">
    <text evidence="1">Belongs to the hexokinase family.</text>
</comment>
<dbReference type="GO" id="GO:0008865">
    <property type="term" value="F:fructokinase activity"/>
    <property type="evidence" value="ECO:0007669"/>
    <property type="project" value="TreeGrafter"/>
</dbReference>
<dbReference type="Gene3D" id="3.30.420.40">
    <property type="match status" value="1"/>
</dbReference>
<dbReference type="EnsemblPlants" id="OGLUM05G09410.1">
    <property type="protein sequence ID" value="OGLUM05G09410.1"/>
    <property type="gene ID" value="OGLUM05G09410"/>
</dbReference>
<dbReference type="Pfam" id="PF00349">
    <property type="entry name" value="Hexokinase_1"/>
    <property type="match status" value="1"/>
</dbReference>
<dbReference type="Proteomes" id="UP000026961">
    <property type="component" value="Chromosome 5"/>
</dbReference>
<dbReference type="GO" id="GO:0006006">
    <property type="term" value="P:glucose metabolic process"/>
    <property type="evidence" value="ECO:0007669"/>
    <property type="project" value="TreeGrafter"/>
</dbReference>
<sequence>MYRKSPRTSHLAAPETGIGAVDPECRRPAAGRDQPRRRGTRRPTGSNAPSSLLLSYVDKLPTGSERGRIVVGGTNFRVLKVHLGGSKKHVANSEVSIPPHLMSRTSSWGACRRRRAAATTERWGRWGVECHGGGVGGARQRGWSRPAAGRRRSPAALGVDGADAGLGRCLERDRSISIQREIYLFGSDRLIS</sequence>
<dbReference type="Gene3D" id="3.40.367.20">
    <property type="match status" value="1"/>
</dbReference>
<evidence type="ECO:0000259" key="3">
    <source>
        <dbReference type="Pfam" id="PF00349"/>
    </source>
</evidence>
<keyword evidence="1" id="KW-0418">Kinase</keyword>
<dbReference type="InterPro" id="IPR022672">
    <property type="entry name" value="Hexokinase_N"/>
</dbReference>
<reference evidence="4" key="2">
    <citation type="submission" date="2018-05" db="EMBL/GenBank/DDBJ databases">
        <title>OgluRS3 (Oryza glumaepatula Reference Sequence Version 3).</title>
        <authorList>
            <person name="Zhang J."/>
            <person name="Kudrna D."/>
            <person name="Lee S."/>
            <person name="Talag J."/>
            <person name="Welchert J."/>
            <person name="Wing R.A."/>
        </authorList>
    </citation>
    <scope>NUCLEOTIDE SEQUENCE [LARGE SCALE GENOMIC DNA]</scope>
</reference>
<keyword evidence="5" id="KW-1185">Reference proteome</keyword>
<dbReference type="GO" id="GO:0001678">
    <property type="term" value="P:intracellular glucose homeostasis"/>
    <property type="evidence" value="ECO:0007669"/>
    <property type="project" value="InterPro"/>
</dbReference>
<organism evidence="4">
    <name type="scientific">Oryza glumipatula</name>
    <dbReference type="NCBI Taxonomy" id="40148"/>
    <lineage>
        <taxon>Eukaryota</taxon>
        <taxon>Viridiplantae</taxon>
        <taxon>Streptophyta</taxon>
        <taxon>Embryophyta</taxon>
        <taxon>Tracheophyta</taxon>
        <taxon>Spermatophyta</taxon>
        <taxon>Magnoliopsida</taxon>
        <taxon>Liliopsida</taxon>
        <taxon>Poales</taxon>
        <taxon>Poaceae</taxon>
        <taxon>BOP clade</taxon>
        <taxon>Oryzoideae</taxon>
        <taxon>Oryzeae</taxon>
        <taxon>Oryzinae</taxon>
        <taxon>Oryza</taxon>
    </lineage>
</organism>
<feature type="region of interest" description="Disordered" evidence="2">
    <location>
        <begin position="1"/>
        <end position="52"/>
    </location>
</feature>
<evidence type="ECO:0000256" key="2">
    <source>
        <dbReference type="SAM" id="MobiDB-lite"/>
    </source>
</evidence>
<accession>A0A0D9ZWC6</accession>
<keyword evidence="1" id="KW-0547">Nucleotide-binding</keyword>
<evidence type="ECO:0000256" key="1">
    <source>
        <dbReference type="RuleBase" id="RU362007"/>
    </source>
</evidence>
<dbReference type="GO" id="GO:0005536">
    <property type="term" value="F:D-glucose binding"/>
    <property type="evidence" value="ECO:0007669"/>
    <property type="project" value="InterPro"/>
</dbReference>
<dbReference type="STRING" id="40148.A0A0D9ZWC6"/>
<proteinExistence type="inferred from homology"/>
<dbReference type="GO" id="GO:0005829">
    <property type="term" value="C:cytosol"/>
    <property type="evidence" value="ECO:0007669"/>
    <property type="project" value="TreeGrafter"/>
</dbReference>
<dbReference type="InterPro" id="IPR001312">
    <property type="entry name" value="Hexokinase"/>
</dbReference>
<keyword evidence="1" id="KW-0067">ATP-binding</keyword>
<feature type="domain" description="Hexokinase N-terminal" evidence="3">
    <location>
        <begin position="50"/>
        <end position="106"/>
    </location>
</feature>
<dbReference type="GO" id="GO:0004340">
    <property type="term" value="F:glucokinase activity"/>
    <property type="evidence" value="ECO:0007669"/>
    <property type="project" value="TreeGrafter"/>
</dbReference>
<evidence type="ECO:0000313" key="4">
    <source>
        <dbReference type="EnsemblPlants" id="OGLUM05G09410.1"/>
    </source>
</evidence>
<dbReference type="PANTHER" id="PTHR19443:SF17">
    <property type="entry name" value="HEXOKINASE-8"/>
    <property type="match status" value="1"/>
</dbReference>
<dbReference type="EC" id="2.7.1.-" evidence="1"/>
<dbReference type="AlphaFoldDB" id="A0A0D9ZWC6"/>
<dbReference type="GO" id="GO:0005739">
    <property type="term" value="C:mitochondrion"/>
    <property type="evidence" value="ECO:0007669"/>
    <property type="project" value="TreeGrafter"/>
</dbReference>
<dbReference type="Gramene" id="OGLUM05G09410.1">
    <property type="protein sequence ID" value="OGLUM05G09410.1"/>
    <property type="gene ID" value="OGLUM05G09410"/>
</dbReference>